<proteinExistence type="predicted"/>
<dbReference type="InterPro" id="IPR016071">
    <property type="entry name" value="Staphylococal_nuclease_OB-fold"/>
</dbReference>
<accession>A0A0M6YC81</accession>
<gene>
    <name evidence="3" type="primary">exoI_2</name>
    <name evidence="3" type="ORF">LAL4801_05750</name>
</gene>
<sequence>MEQALTSEIVWWFVAGSLGVVVAFCVDRLAWRRSKSRKLGDNVISLRRRRKRSGFRARRKPAASRLLTYASGSGALVAIIAISALWPEIRFFVFPEILEGRVTHVRDGDTVEVGGTAVRLSGITCDELGTPLGERAKAVASNLVSGRELSCRLNGETTYDRVVGRCKMADGRDLGRVLIERGVCGRCAGFDKLRIYAGIPATSFRGAAPDYCSWVW</sequence>
<dbReference type="AlphaFoldDB" id="A0A0M6YC81"/>
<keyword evidence="4" id="KW-1185">Reference proteome</keyword>
<protein>
    <submittedName>
        <fullName evidence="3">Succinoglycan biosynthesis protein ExoI</fullName>
    </submittedName>
</protein>
<evidence type="ECO:0000256" key="1">
    <source>
        <dbReference type="SAM" id="Phobius"/>
    </source>
</evidence>
<name>A0A0M6YC81_9HYPH</name>
<dbReference type="Proteomes" id="UP000048926">
    <property type="component" value="Unassembled WGS sequence"/>
</dbReference>
<organism evidence="3 4">
    <name type="scientific">Roseibium aggregatum</name>
    <dbReference type="NCBI Taxonomy" id="187304"/>
    <lineage>
        <taxon>Bacteria</taxon>
        <taxon>Pseudomonadati</taxon>
        <taxon>Pseudomonadota</taxon>
        <taxon>Alphaproteobacteria</taxon>
        <taxon>Hyphomicrobiales</taxon>
        <taxon>Stappiaceae</taxon>
        <taxon>Roseibium</taxon>
    </lineage>
</organism>
<evidence type="ECO:0000313" key="4">
    <source>
        <dbReference type="Proteomes" id="UP000048926"/>
    </source>
</evidence>
<dbReference type="InterPro" id="IPR035437">
    <property type="entry name" value="SNase_OB-fold_sf"/>
</dbReference>
<dbReference type="Gene3D" id="2.40.50.90">
    <property type="match status" value="1"/>
</dbReference>
<evidence type="ECO:0000313" key="3">
    <source>
        <dbReference type="EMBL" id="CTQ47288.1"/>
    </source>
</evidence>
<dbReference type="PROSITE" id="PS50830">
    <property type="entry name" value="TNASE_3"/>
    <property type="match status" value="1"/>
</dbReference>
<reference evidence="4" key="1">
    <citation type="submission" date="2015-07" db="EMBL/GenBank/DDBJ databases">
        <authorList>
            <person name="Rodrigo-Torres Lidia"/>
            <person name="Arahal R.David."/>
        </authorList>
    </citation>
    <scope>NUCLEOTIDE SEQUENCE [LARGE SCALE GENOMIC DNA]</scope>
    <source>
        <strain evidence="4">CECT 4801</strain>
    </source>
</reference>
<dbReference type="EMBL" id="CXST01000006">
    <property type="protein sequence ID" value="CTQ47288.1"/>
    <property type="molecule type" value="Genomic_DNA"/>
</dbReference>
<keyword evidence="1" id="KW-0812">Transmembrane</keyword>
<feature type="domain" description="TNase-like" evidence="2">
    <location>
        <begin position="96"/>
        <end position="183"/>
    </location>
</feature>
<keyword evidence="1" id="KW-1133">Transmembrane helix</keyword>
<evidence type="ECO:0000259" key="2">
    <source>
        <dbReference type="PROSITE" id="PS50830"/>
    </source>
</evidence>
<dbReference type="SUPFAM" id="SSF50199">
    <property type="entry name" value="Staphylococcal nuclease"/>
    <property type="match status" value="1"/>
</dbReference>
<dbReference type="SMART" id="SM00318">
    <property type="entry name" value="SNc"/>
    <property type="match status" value="1"/>
</dbReference>
<feature type="transmembrane region" description="Helical" evidence="1">
    <location>
        <begin position="12"/>
        <end position="31"/>
    </location>
</feature>
<feature type="transmembrane region" description="Helical" evidence="1">
    <location>
        <begin position="66"/>
        <end position="86"/>
    </location>
</feature>
<keyword evidence="1" id="KW-0472">Membrane</keyword>